<keyword evidence="1" id="KW-0732">Signal</keyword>
<dbReference type="eggNOG" id="ENOG5033MMF">
    <property type="taxonomic scope" value="Bacteria"/>
</dbReference>
<dbReference type="PATRIC" id="fig|1278073.3.peg.4115"/>
<proteinExistence type="predicted"/>
<evidence type="ECO:0000313" key="3">
    <source>
        <dbReference type="Proteomes" id="UP000011131"/>
    </source>
</evidence>
<dbReference type="Proteomes" id="UP000011131">
    <property type="component" value="Chromosome"/>
</dbReference>
<evidence type="ECO:0000313" key="2">
    <source>
        <dbReference type="EMBL" id="AGC45342.1"/>
    </source>
</evidence>
<reference evidence="2 3" key="1">
    <citation type="journal article" date="2013" name="Genome Announc.">
        <title>Complete genome sequence of Myxococcus stipitatus strain DSM 14675, a fruiting myxobacterium.</title>
        <authorList>
            <person name="Huntley S."/>
            <person name="Kneip S."/>
            <person name="Treuner-Lange A."/>
            <person name="Sogaard-Andersen L."/>
        </authorList>
    </citation>
    <scope>NUCLEOTIDE SEQUENCE [LARGE SCALE GENOMIC DNA]</scope>
    <source>
        <strain evidence="3">DSM 14675 / JCM 12634 / Mx s8</strain>
    </source>
</reference>
<evidence type="ECO:0008006" key="4">
    <source>
        <dbReference type="Google" id="ProtNLM"/>
    </source>
</evidence>
<gene>
    <name evidence="2" type="ordered locus">MYSTI_04041</name>
</gene>
<evidence type="ECO:0000256" key="1">
    <source>
        <dbReference type="SAM" id="SignalP"/>
    </source>
</evidence>
<sequence length="193" mass="21104">MPVRNVLAVLVLALTTSVLAAEPAPPRRPASPAEAAARHREKLSPLRVLVGEWQGEGWIDMGPQAGGRKTFQLKESVQSRLDGTVLIVEGLGTSRAGPEATEVPVHQALGVFSWDDAEGRVRFSAYRIGGGVVDTEMKLLGDGVFQWGFDMPHGRIRFTLNVRDNVWVEKGELSRDGGKTFSLFLDMTVRRAK</sequence>
<accession>L7UCM2</accession>
<protein>
    <recommendedName>
        <fullName evidence="4">DUF1579 domain-containing protein</fullName>
    </recommendedName>
</protein>
<feature type="chain" id="PRO_5003983522" description="DUF1579 domain-containing protein" evidence="1">
    <location>
        <begin position="21"/>
        <end position="193"/>
    </location>
</feature>
<dbReference type="STRING" id="1278073.MYSTI_04041"/>
<dbReference type="HOGENOM" id="CLU_123225_0_0_7"/>
<dbReference type="EMBL" id="CP004025">
    <property type="protein sequence ID" value="AGC45342.1"/>
    <property type="molecule type" value="Genomic_DNA"/>
</dbReference>
<dbReference type="AlphaFoldDB" id="L7UCM2"/>
<organism evidence="2 3">
    <name type="scientific">Myxococcus stipitatus (strain DSM 14675 / JCM 12634 / Mx s8)</name>
    <dbReference type="NCBI Taxonomy" id="1278073"/>
    <lineage>
        <taxon>Bacteria</taxon>
        <taxon>Pseudomonadati</taxon>
        <taxon>Myxococcota</taxon>
        <taxon>Myxococcia</taxon>
        <taxon>Myxococcales</taxon>
        <taxon>Cystobacterineae</taxon>
        <taxon>Myxococcaceae</taxon>
        <taxon>Myxococcus</taxon>
    </lineage>
</organism>
<feature type="signal peptide" evidence="1">
    <location>
        <begin position="1"/>
        <end position="20"/>
    </location>
</feature>
<dbReference type="OrthoDB" id="1437459at2"/>
<dbReference type="RefSeq" id="WP_015349602.1">
    <property type="nucleotide sequence ID" value="NC_020126.1"/>
</dbReference>
<dbReference type="KEGG" id="msd:MYSTI_04041"/>
<keyword evidence="3" id="KW-1185">Reference proteome</keyword>
<name>L7UCM2_MYXSD</name>